<name>A0A814E2D1_9BILA</name>
<gene>
    <name evidence="1" type="ORF">VCS650_LOCUS12721</name>
</gene>
<protein>
    <submittedName>
        <fullName evidence="1">Uncharacterized protein</fullName>
    </submittedName>
</protein>
<proteinExistence type="predicted"/>
<comment type="caution">
    <text evidence="1">The sequence shown here is derived from an EMBL/GenBank/DDBJ whole genome shotgun (WGS) entry which is preliminary data.</text>
</comment>
<dbReference type="OrthoDB" id="10067551at2759"/>
<sequence>MEQKLSFSQSLNSGIEQMEIYPVSDLITGAKFIVTNGTEQSTDISMYWQCPVDILQRTFEKIKTLVNDSQNFFRDLTNAYANLFNIDLYLIVYNGTNNTGEQPVEEDSRMSEDVSHTMVDTAISSTNDINSCVRQPVATVNARVFMKQMLEDIAHLVQIIIPESSNVDLENSIPDFSSIDLNQISSQMVATLIKQLLLKLSNVVQKAVEPISQSSDVRVSSMIVDEEHNQQRNIVQMNDTNHYVQTDQGSSNVSVHAPIDTSNSDQVSESILVSTSSEQPCEAPSILIQPNSDWHYRSIKDFASNHVPCLSGKGPQRTPIRVTVPKTSAREMYLAIGILTVENEPHPSKVIVPATTTVKPGHLFHDNNLNCLQFDKNSSDYFDSKHRCIYSKISLEEHLAGHKDTNNFMEVKVIKDLTDALGFIVSNDDALKQKHGLQSTPNSSIREFMIFFNIRLYFIVFEGGKFQITSENIMLSHNEQKKQAFIISNGDKTVSGVLYTYNLKHEPQTVFDMDDMRIQHYVFKYIEDLNSTSTDKSGDAISTLPNSSDQISLTTTENNTRVCAPSDHIAQGIVHQNTTLKVFNILTPLLQEPEINSNSCDRIRKNAVTTCEQGSSVLKKNIDVQRSITMSLTTEITSAPSSTVIKYRKPVLLKPIRPHWKIRHQRDLIKKLRNTTTGRKQKKIQYIELLHSIGNGNVPLNVKIPPREKRQMYLAITVRTIDNQPHSLKVIVPEKTKADINRFSHNNDLNYLEFDECNPMHKFDLDTKIVYMKITPREHQQTLKKIPIHMVNLYQNQHLTKDMIKREELNKCRLAFWLCVKSHGEYIPVSAVSLTDIITERK</sequence>
<dbReference type="EMBL" id="CAJNON010000099">
    <property type="protein sequence ID" value="CAF0963329.1"/>
    <property type="molecule type" value="Genomic_DNA"/>
</dbReference>
<reference evidence="1" key="1">
    <citation type="submission" date="2021-02" db="EMBL/GenBank/DDBJ databases">
        <authorList>
            <person name="Nowell W R."/>
        </authorList>
    </citation>
    <scope>NUCLEOTIDE SEQUENCE</scope>
</reference>
<dbReference type="Proteomes" id="UP000663891">
    <property type="component" value="Unassembled WGS sequence"/>
</dbReference>
<accession>A0A814E2D1</accession>
<dbReference type="AlphaFoldDB" id="A0A814E2D1"/>
<evidence type="ECO:0000313" key="2">
    <source>
        <dbReference type="Proteomes" id="UP000663891"/>
    </source>
</evidence>
<organism evidence="1 2">
    <name type="scientific">Adineta steineri</name>
    <dbReference type="NCBI Taxonomy" id="433720"/>
    <lineage>
        <taxon>Eukaryota</taxon>
        <taxon>Metazoa</taxon>
        <taxon>Spiralia</taxon>
        <taxon>Gnathifera</taxon>
        <taxon>Rotifera</taxon>
        <taxon>Eurotatoria</taxon>
        <taxon>Bdelloidea</taxon>
        <taxon>Adinetida</taxon>
        <taxon>Adinetidae</taxon>
        <taxon>Adineta</taxon>
    </lineage>
</organism>
<evidence type="ECO:0000313" key="1">
    <source>
        <dbReference type="EMBL" id="CAF0963329.1"/>
    </source>
</evidence>